<evidence type="ECO:0000313" key="1">
    <source>
        <dbReference type="EMBL" id="AOO92810.1"/>
    </source>
</evidence>
<dbReference type="RefSeq" id="WP_141678200.1">
    <property type="nucleotide sequence ID" value="NZ_MAMO01000150.1"/>
</dbReference>
<reference evidence="1" key="1">
    <citation type="journal article" date="2015" name="BMC Genomics">
        <title>Transcriptome profiling of a Rhizobium leguminosarum bv. trifolii rosR mutant reveals the role of the transcriptional regulator RosR in motility, synthesis of cell-surface components, and other cellular processes.</title>
        <authorList>
            <person name="Rachwal K."/>
            <person name="Matczynska E."/>
            <person name="Janczarek M."/>
        </authorList>
    </citation>
    <scope>NUCLEOTIDE SEQUENCE</scope>
    <source>
        <strain evidence="1">Rt24.2</strain>
    </source>
</reference>
<accession>A0A1C9I1W2</accession>
<dbReference type="AlphaFoldDB" id="A0A1C9I1W2"/>
<dbReference type="EMBL" id="KX490446">
    <property type="protein sequence ID" value="AOO92810.1"/>
    <property type="molecule type" value="Genomic_DNA"/>
</dbReference>
<protein>
    <submittedName>
        <fullName evidence="1">Uncharacterized protein</fullName>
    </submittedName>
</protein>
<sequence length="114" mass="12533">MGGRRIALNPKTNFWNGLSLSLWLRRQTRPARRVALWKVDEQADRKAPVKTTDLGPLDLSQAKRAQCDKEVKPEGMAVLTSHTEGSGDVYRLAIFSDGMCDGGPVIVDVMPTAP</sequence>
<organism evidence="1">
    <name type="scientific">Rhizobium leguminosarum bv. trifolii</name>
    <dbReference type="NCBI Taxonomy" id="386"/>
    <lineage>
        <taxon>Bacteria</taxon>
        <taxon>Pseudomonadati</taxon>
        <taxon>Pseudomonadota</taxon>
        <taxon>Alphaproteobacteria</taxon>
        <taxon>Hyphomicrobiales</taxon>
        <taxon>Rhizobiaceae</taxon>
        <taxon>Rhizobium/Agrobacterium group</taxon>
        <taxon>Rhizobium</taxon>
    </lineage>
</organism>
<proteinExistence type="predicted"/>
<name>A0A1C9I1W2_RHILT</name>
<reference evidence="1" key="2">
    <citation type="journal article" date="2016" name="Front. Microbiol.">
        <title>The Regulatory Protein RosR Affects Rhizobium leguminosarum bv. trifolii Protein Profiles, Cell Surface Properties, and Symbiosis with Clover.</title>
        <authorList>
            <person name="Rachwal K."/>
            <person name="Boguszewska A."/>
            <person name="Kopcinska J."/>
            <person name="Karas M."/>
            <person name="Tchorzewski M."/>
            <person name="Janczarek M."/>
        </authorList>
    </citation>
    <scope>NUCLEOTIDE SEQUENCE</scope>
    <source>
        <strain evidence="1">Rt24.2</strain>
    </source>
</reference>